<dbReference type="AlphaFoldDB" id="A0A4R1HUU7"/>
<feature type="domain" description="Glucose-methanol-choline oxidoreductase N-terminal" evidence="7">
    <location>
        <begin position="85"/>
        <end position="108"/>
    </location>
</feature>
<dbReference type="PIRSF" id="PIRSF000137">
    <property type="entry name" value="Alcohol_oxidase"/>
    <property type="match status" value="1"/>
</dbReference>
<evidence type="ECO:0000313" key="9">
    <source>
        <dbReference type="EMBL" id="TCK25143.1"/>
    </source>
</evidence>
<dbReference type="Pfam" id="PF00732">
    <property type="entry name" value="GMC_oxred_N"/>
    <property type="match status" value="1"/>
</dbReference>
<dbReference type="Gene3D" id="3.30.560.10">
    <property type="entry name" value="Glucose Oxidase, domain 3"/>
    <property type="match status" value="1"/>
</dbReference>
<dbReference type="PROSITE" id="PS00623">
    <property type="entry name" value="GMC_OXRED_1"/>
    <property type="match status" value="1"/>
</dbReference>
<gene>
    <name evidence="9" type="ORF">EV378_0941</name>
</gene>
<dbReference type="InterPro" id="IPR007867">
    <property type="entry name" value="GMC_OxRtase_C"/>
</dbReference>
<comment type="similarity">
    <text evidence="2 5">Belongs to the GMC oxidoreductase family.</text>
</comment>
<dbReference type="PANTHER" id="PTHR11552">
    <property type="entry name" value="GLUCOSE-METHANOL-CHOLINE GMC OXIDOREDUCTASE"/>
    <property type="match status" value="1"/>
</dbReference>
<evidence type="ECO:0000256" key="6">
    <source>
        <dbReference type="SAM" id="MobiDB-lite"/>
    </source>
</evidence>
<feature type="domain" description="Glucose-methanol-choline oxidoreductase N-terminal" evidence="8">
    <location>
        <begin position="259"/>
        <end position="273"/>
    </location>
</feature>
<dbReference type="EMBL" id="SMFZ01000001">
    <property type="protein sequence ID" value="TCK25143.1"/>
    <property type="molecule type" value="Genomic_DNA"/>
</dbReference>
<name>A0A4R1HUU7_PSEEN</name>
<comment type="caution">
    <text evidence="9">The sequence shown here is derived from an EMBL/GenBank/DDBJ whole genome shotgun (WGS) entry which is preliminary data.</text>
</comment>
<protein>
    <submittedName>
        <fullName evidence="9">Choline dehydrogenase</fullName>
    </submittedName>
</protein>
<evidence type="ECO:0000259" key="7">
    <source>
        <dbReference type="PROSITE" id="PS00623"/>
    </source>
</evidence>
<dbReference type="Proteomes" id="UP000295560">
    <property type="component" value="Unassembled WGS sequence"/>
</dbReference>
<sequence length="562" mass="61524">MPHDSVDVVIVGSGSAGCVLANRLSADPSTRVLVLEAGGPDHAWDPRVHMPAAYSFLVGNPRFDWCYESEPEPHMNGRRMYHPRGRMLGGSSSINAMNYQRGNPLDFDRWAVDGGAKDWDYAHCLPYFKRIESSDREPRESWRGYDGPQTVERGPVDGPLFDAFFEAARQAGYPVGADMNGPDAEGFAPYERTIRRGRRMSAARTYLHPIRHRRNLEVRCHALATAVVTEGGRATGVRYVLPFGGERTVHAGEVILAGGAINSPQLLQLSGIGNAERLSALGIDVVADLPGVGEDLQDHLAAHVQHRCTRPITLGVLRSKRNWPSIGARWLFGHSGPATTNLLEAGAFLRTTPDQPIPDLMFGFAPVAMQFETDRPVEQHGYQLHIGAMRLEARGHVRIASADPTQPPSLLFNFLSTEADRQFWIHAFRIAREVLGQPAFDEFDAGENYPGDRVSSDDDVLRWMAARGQTGLHPTSTCRMGTDPMSVVDPSSMLVHGVDNLRVVDASVMPYCPNGATHVPTMMIAERASDMILGRAPLAPEQIAHGTFRPEKGTSPQPIAGA</sequence>
<dbReference type="GO" id="GO:0019285">
    <property type="term" value="P:glycine betaine biosynthetic process from choline"/>
    <property type="evidence" value="ECO:0007669"/>
    <property type="project" value="TreeGrafter"/>
</dbReference>
<dbReference type="GO" id="GO:0016020">
    <property type="term" value="C:membrane"/>
    <property type="evidence" value="ECO:0007669"/>
    <property type="project" value="TreeGrafter"/>
</dbReference>
<dbReference type="NCBIfam" id="NF002550">
    <property type="entry name" value="PRK02106.1"/>
    <property type="match status" value="1"/>
</dbReference>
<evidence type="ECO:0000256" key="3">
    <source>
        <dbReference type="ARBA" id="ARBA00022630"/>
    </source>
</evidence>
<dbReference type="InterPro" id="IPR036188">
    <property type="entry name" value="FAD/NAD-bd_sf"/>
</dbReference>
<evidence type="ECO:0000259" key="8">
    <source>
        <dbReference type="PROSITE" id="PS00624"/>
    </source>
</evidence>
<reference evidence="9 10" key="1">
    <citation type="submission" date="2019-03" db="EMBL/GenBank/DDBJ databases">
        <title>Sequencing the genomes of 1000 actinobacteria strains.</title>
        <authorList>
            <person name="Klenk H.-P."/>
        </authorList>
    </citation>
    <scope>NUCLEOTIDE SEQUENCE [LARGE SCALE GENOMIC DNA]</scope>
    <source>
        <strain evidence="9 10">DSM 44969</strain>
    </source>
</reference>
<proteinExistence type="inferred from homology"/>
<feature type="region of interest" description="Disordered" evidence="6">
    <location>
        <begin position="543"/>
        <end position="562"/>
    </location>
</feature>
<evidence type="ECO:0000256" key="1">
    <source>
        <dbReference type="ARBA" id="ARBA00001974"/>
    </source>
</evidence>
<dbReference type="GO" id="GO:0008812">
    <property type="term" value="F:choline dehydrogenase activity"/>
    <property type="evidence" value="ECO:0007669"/>
    <property type="project" value="TreeGrafter"/>
</dbReference>
<dbReference type="OrthoDB" id="3659813at2"/>
<dbReference type="PROSITE" id="PS00624">
    <property type="entry name" value="GMC_OXRED_2"/>
    <property type="match status" value="1"/>
</dbReference>
<dbReference type="SUPFAM" id="SSF51905">
    <property type="entry name" value="FAD/NAD(P)-binding domain"/>
    <property type="match status" value="1"/>
</dbReference>
<dbReference type="Gene3D" id="3.50.50.60">
    <property type="entry name" value="FAD/NAD(P)-binding domain"/>
    <property type="match status" value="1"/>
</dbReference>
<evidence type="ECO:0000256" key="4">
    <source>
        <dbReference type="ARBA" id="ARBA00022827"/>
    </source>
</evidence>
<dbReference type="Pfam" id="PF05199">
    <property type="entry name" value="GMC_oxred_C"/>
    <property type="match status" value="1"/>
</dbReference>
<dbReference type="SUPFAM" id="SSF54373">
    <property type="entry name" value="FAD-linked reductases, C-terminal domain"/>
    <property type="match status" value="1"/>
</dbReference>
<evidence type="ECO:0000256" key="5">
    <source>
        <dbReference type="RuleBase" id="RU003968"/>
    </source>
</evidence>
<dbReference type="PANTHER" id="PTHR11552:SF147">
    <property type="entry name" value="CHOLINE DEHYDROGENASE, MITOCHONDRIAL"/>
    <property type="match status" value="1"/>
</dbReference>
<dbReference type="InterPro" id="IPR000172">
    <property type="entry name" value="GMC_OxRdtase_N"/>
</dbReference>
<organism evidence="9 10">
    <name type="scientific">Pseudonocardia endophytica</name>
    <dbReference type="NCBI Taxonomy" id="401976"/>
    <lineage>
        <taxon>Bacteria</taxon>
        <taxon>Bacillati</taxon>
        <taxon>Actinomycetota</taxon>
        <taxon>Actinomycetes</taxon>
        <taxon>Pseudonocardiales</taxon>
        <taxon>Pseudonocardiaceae</taxon>
        <taxon>Pseudonocardia</taxon>
    </lineage>
</organism>
<evidence type="ECO:0000313" key="10">
    <source>
        <dbReference type="Proteomes" id="UP000295560"/>
    </source>
</evidence>
<dbReference type="RefSeq" id="WP_132421474.1">
    <property type="nucleotide sequence ID" value="NZ_SMFZ01000001.1"/>
</dbReference>
<keyword evidence="10" id="KW-1185">Reference proteome</keyword>
<dbReference type="GO" id="GO:0050660">
    <property type="term" value="F:flavin adenine dinucleotide binding"/>
    <property type="evidence" value="ECO:0007669"/>
    <property type="project" value="InterPro"/>
</dbReference>
<evidence type="ECO:0000256" key="2">
    <source>
        <dbReference type="ARBA" id="ARBA00010790"/>
    </source>
</evidence>
<keyword evidence="4 5" id="KW-0274">FAD</keyword>
<keyword evidence="3 5" id="KW-0285">Flavoprotein</keyword>
<comment type="cofactor">
    <cofactor evidence="1">
        <name>FAD</name>
        <dbReference type="ChEBI" id="CHEBI:57692"/>
    </cofactor>
</comment>
<accession>A0A4R1HUU7</accession>
<dbReference type="InterPro" id="IPR012132">
    <property type="entry name" value="GMC_OxRdtase"/>
</dbReference>